<dbReference type="PROSITE" id="PS51464">
    <property type="entry name" value="SIS"/>
    <property type="match status" value="2"/>
</dbReference>
<keyword evidence="5" id="KW-0677">Repeat</keyword>
<dbReference type="Gene3D" id="3.60.20.10">
    <property type="entry name" value="Glutamine Phosphoribosylpyrophosphate, subunit 1, domain 1"/>
    <property type="match status" value="1"/>
</dbReference>
<accession>A0ABD4Z7J9</accession>
<evidence type="ECO:0000259" key="8">
    <source>
        <dbReference type="PROSITE" id="PS51464"/>
    </source>
</evidence>
<dbReference type="EMBL" id="JASNVW010000004">
    <property type="protein sequence ID" value="MDK6029180.1"/>
    <property type="molecule type" value="Genomic_DNA"/>
</dbReference>
<dbReference type="Proteomes" id="UP001529235">
    <property type="component" value="Unassembled WGS sequence"/>
</dbReference>
<comment type="catalytic activity">
    <reaction evidence="1">
        <text>D-fructose 6-phosphate + L-glutamine = D-glucosamine 6-phosphate + L-glutamate</text>
        <dbReference type="Rhea" id="RHEA:13237"/>
        <dbReference type="ChEBI" id="CHEBI:29985"/>
        <dbReference type="ChEBI" id="CHEBI:58359"/>
        <dbReference type="ChEBI" id="CHEBI:58725"/>
        <dbReference type="ChEBI" id="CHEBI:61527"/>
        <dbReference type="EC" id="2.6.1.16"/>
    </reaction>
</comment>
<sequence>MGGIYAILSPKKLNVINQVLRGLKLLEFRGFNGSGVAIPFDGIAVYKDAQRIDYVSEKYGLNKISSWIVLGHTRYATHGKPHIDNTQPHTDCTNRIAVVGDGAIANYEALKDAVIINGHKVISRCDFEIVAHMIEDNIRKDYDLLSSFRNVVKSLDGFYSMVALDSKCKCFVAYSHGPSLYVGVSSDYIVISSGRGAMYGVVDKYFKLEKGEMALVSDSGIVVETVDGSRVTKDFKNIDIDSRYVDKDGYPHNMLREIYEVPESLLRTLYSVQEKYLSFAARLVIDAEKIFMIANGTSLHAAHIGSYYFSELAGVTSVVVSAAEFPLYHVDNVGPGTVVVAISQSGETSDVLSSVFEAKLRGATILGLTNYIGSRLANLSNLYLPIGAGPEIAIPATKTFTSTLLLLYLIALKAGRVGGRISEEEYRNRLRDVRRFSEELSMNMARIEEQANEAAKKIASCRSGYIISRGLTYPLALEGALKFKEAAYIHAEGVEAGEFKHGPQTIIEKGIFSVFIMPVEKQALESTYNLVSMAIEKESTTIVIGFESDAKITEVGGATKVLIPYTQRHLAPIALAIPLQFIAYKLGVILNRPIDAPRYLSKTVH</sequence>
<dbReference type="InterPro" id="IPR001347">
    <property type="entry name" value="SIS_dom"/>
</dbReference>
<dbReference type="PANTHER" id="PTHR10937">
    <property type="entry name" value="GLUCOSAMINE--FRUCTOSE-6-PHOSPHATE AMINOTRANSFERASE, ISOMERIZING"/>
    <property type="match status" value="1"/>
</dbReference>
<organism evidence="9 10">
    <name type="scientific">Ignisphaera cupida</name>
    <dbReference type="NCBI Taxonomy" id="3050454"/>
    <lineage>
        <taxon>Archaea</taxon>
        <taxon>Thermoproteota</taxon>
        <taxon>Thermoprotei</taxon>
        <taxon>Desulfurococcales</taxon>
        <taxon>Desulfurococcaceae</taxon>
        <taxon>Ignisphaera</taxon>
    </lineage>
</organism>
<keyword evidence="6" id="KW-0315">Glutamine amidotransferase</keyword>
<evidence type="ECO:0000256" key="1">
    <source>
        <dbReference type="ARBA" id="ARBA00001031"/>
    </source>
</evidence>
<dbReference type="SUPFAM" id="SSF53697">
    <property type="entry name" value="SIS domain"/>
    <property type="match status" value="1"/>
</dbReference>
<dbReference type="Gene3D" id="3.40.50.10490">
    <property type="entry name" value="Glucose-6-phosphate isomerase like protein, domain 1"/>
    <property type="match status" value="2"/>
</dbReference>
<dbReference type="NCBIfam" id="TIGR01135">
    <property type="entry name" value="glmS"/>
    <property type="match status" value="1"/>
</dbReference>
<feature type="domain" description="SIS" evidence="8">
    <location>
        <begin position="280"/>
        <end position="420"/>
    </location>
</feature>
<dbReference type="NCBIfam" id="NF001484">
    <property type="entry name" value="PRK00331.1"/>
    <property type="match status" value="1"/>
</dbReference>
<dbReference type="CDD" id="cd05008">
    <property type="entry name" value="SIS_GlmS_GlmD_1"/>
    <property type="match status" value="1"/>
</dbReference>
<evidence type="ECO:0000259" key="7">
    <source>
        <dbReference type="PROSITE" id="PS51278"/>
    </source>
</evidence>
<dbReference type="Pfam" id="PF01380">
    <property type="entry name" value="SIS"/>
    <property type="match status" value="2"/>
</dbReference>
<evidence type="ECO:0000256" key="2">
    <source>
        <dbReference type="ARBA" id="ARBA00012916"/>
    </source>
</evidence>
<evidence type="ECO:0000256" key="5">
    <source>
        <dbReference type="ARBA" id="ARBA00022737"/>
    </source>
</evidence>
<dbReference type="AlphaFoldDB" id="A0ABD4Z7J9"/>
<reference evidence="9 10" key="1">
    <citation type="submission" date="2023-05" db="EMBL/GenBank/DDBJ databases">
        <title>A new hyperthermophilic archaea 'Ignisphaera cupida' sp. nov. and description of the family 'Ignisphaeraceae' fam. nov.</title>
        <authorList>
            <person name="Podosokorskaya O.A."/>
            <person name="Elcheninov A.G."/>
            <person name="Klukina A."/>
            <person name="Merkel A.Y."/>
        </authorList>
    </citation>
    <scope>NUCLEOTIDE SEQUENCE [LARGE SCALE GENOMIC DNA]</scope>
    <source>
        <strain evidence="9 10">4213-co</strain>
    </source>
</reference>
<keyword evidence="3 9" id="KW-0032">Aminotransferase</keyword>
<dbReference type="PROSITE" id="PS51278">
    <property type="entry name" value="GATASE_TYPE_2"/>
    <property type="match status" value="1"/>
</dbReference>
<dbReference type="EC" id="2.6.1.16" evidence="2"/>
<dbReference type="InterPro" id="IPR005855">
    <property type="entry name" value="GFAT"/>
</dbReference>
<evidence type="ECO:0000256" key="6">
    <source>
        <dbReference type="ARBA" id="ARBA00022962"/>
    </source>
</evidence>
<keyword evidence="10" id="KW-1185">Reference proteome</keyword>
<protein>
    <recommendedName>
        <fullName evidence="2">glutamine--fructose-6-phosphate transaminase (isomerizing)</fullName>
        <ecNumber evidence="2">2.6.1.16</ecNumber>
    </recommendedName>
</protein>
<dbReference type="GO" id="GO:0004360">
    <property type="term" value="F:glutamine-fructose-6-phosphate transaminase (isomerizing) activity"/>
    <property type="evidence" value="ECO:0007669"/>
    <property type="project" value="UniProtKB-EC"/>
</dbReference>
<dbReference type="InterPro" id="IPR017932">
    <property type="entry name" value="GATase_2_dom"/>
</dbReference>
<dbReference type="CDD" id="cd05009">
    <property type="entry name" value="SIS_GlmS_GlmD_2"/>
    <property type="match status" value="1"/>
</dbReference>
<dbReference type="Pfam" id="PF13522">
    <property type="entry name" value="GATase_6"/>
    <property type="match status" value="1"/>
</dbReference>
<dbReference type="SUPFAM" id="SSF56235">
    <property type="entry name" value="N-terminal nucleophile aminohydrolases (Ntn hydrolases)"/>
    <property type="match status" value="1"/>
</dbReference>
<dbReference type="PANTHER" id="PTHR10937:SF0">
    <property type="entry name" value="GLUTAMINE--FRUCTOSE-6-PHOSPHATE TRANSAMINASE (ISOMERIZING)"/>
    <property type="match status" value="1"/>
</dbReference>
<name>A0ABD4Z7J9_9CREN</name>
<evidence type="ECO:0000256" key="3">
    <source>
        <dbReference type="ARBA" id="ARBA00022576"/>
    </source>
</evidence>
<evidence type="ECO:0000256" key="4">
    <source>
        <dbReference type="ARBA" id="ARBA00022679"/>
    </source>
</evidence>
<dbReference type="RefSeq" id="WP_285274164.1">
    <property type="nucleotide sequence ID" value="NZ_JASNVW010000004.1"/>
</dbReference>
<gene>
    <name evidence="9" type="primary">glmS</name>
    <name evidence="9" type="ORF">QPL79_07370</name>
</gene>
<keyword evidence="4 9" id="KW-0808">Transferase</keyword>
<dbReference type="InterPro" id="IPR035490">
    <property type="entry name" value="GlmS/FrlB_SIS"/>
</dbReference>
<evidence type="ECO:0000313" key="9">
    <source>
        <dbReference type="EMBL" id="MDK6029180.1"/>
    </source>
</evidence>
<dbReference type="InterPro" id="IPR035466">
    <property type="entry name" value="GlmS/AgaS_SIS"/>
</dbReference>
<comment type="caution">
    <text evidence="9">The sequence shown here is derived from an EMBL/GenBank/DDBJ whole genome shotgun (WGS) entry which is preliminary data.</text>
</comment>
<dbReference type="InterPro" id="IPR029055">
    <property type="entry name" value="Ntn_hydrolases_N"/>
</dbReference>
<dbReference type="InterPro" id="IPR046348">
    <property type="entry name" value="SIS_dom_sf"/>
</dbReference>
<proteinExistence type="predicted"/>
<feature type="domain" description="SIS" evidence="8">
    <location>
        <begin position="454"/>
        <end position="597"/>
    </location>
</feature>
<feature type="domain" description="Glutamine amidotransferase type-2" evidence="7">
    <location>
        <begin position="1"/>
        <end position="219"/>
    </location>
</feature>
<evidence type="ECO:0000313" key="10">
    <source>
        <dbReference type="Proteomes" id="UP001529235"/>
    </source>
</evidence>